<dbReference type="PANTHER" id="PTHR22946">
    <property type="entry name" value="DIENELACTONE HYDROLASE DOMAIN-CONTAINING PROTEIN-RELATED"/>
    <property type="match status" value="1"/>
</dbReference>
<dbReference type="InterPro" id="IPR050261">
    <property type="entry name" value="FrsA_esterase"/>
</dbReference>
<proteinExistence type="predicted"/>
<evidence type="ECO:0000313" key="4">
    <source>
        <dbReference type="Proteomes" id="UP000244223"/>
    </source>
</evidence>
<reference evidence="3 4" key="1">
    <citation type="submission" date="2018-04" db="EMBL/GenBank/DDBJ databases">
        <title>Genomic Encyclopedia of Archaeal and Bacterial Type Strains, Phase II (KMG-II): from individual species to whole genera.</title>
        <authorList>
            <person name="Goeker M."/>
        </authorList>
    </citation>
    <scope>NUCLEOTIDE SEQUENCE [LARGE SCALE GENOMIC DNA]</scope>
    <source>
        <strain evidence="3 4">DSM 5822</strain>
    </source>
</reference>
<dbReference type="AlphaFoldDB" id="A0A2T5IYR5"/>
<dbReference type="GO" id="GO:0052689">
    <property type="term" value="F:carboxylic ester hydrolase activity"/>
    <property type="evidence" value="ECO:0007669"/>
    <property type="project" value="UniProtKB-ARBA"/>
</dbReference>
<dbReference type="PANTHER" id="PTHR22946:SF9">
    <property type="entry name" value="POLYKETIDE TRANSFERASE AF380"/>
    <property type="match status" value="1"/>
</dbReference>
<dbReference type="Gene3D" id="1.10.10.800">
    <property type="match status" value="1"/>
</dbReference>
<evidence type="ECO:0000256" key="1">
    <source>
        <dbReference type="ARBA" id="ARBA00022801"/>
    </source>
</evidence>
<sequence>MTIAANPHIHTRQDVEFYSSGVICRAWLTYPQTAQTQDVPLVIMAHGFGGTREMRLEQYAQRFNNLGMATLIFDYRNFGASDGLPRQCLIPQKEVEDWHAALAFARRLPNINRQKIALWGTSFAGGLVVTVAAQDGKVAATVSQCPMLDGLASALEIARYAGLNSLMKVSTHGVVDVALSVLGKTHYIPTVAKEGEIGAMTSHDAYDAYLRLATENTTLINKVTARTGLLVPLFRPIKDAKKVKCPALLQICETDTVAPVAAVEKAAKLMPKSEVVRYPVGHFDVYFGEDFERSVSDQAKFLQKHLC</sequence>
<dbReference type="InterPro" id="IPR022742">
    <property type="entry name" value="Hydrolase_4"/>
</dbReference>
<dbReference type="RefSeq" id="WP_107865794.1">
    <property type="nucleotide sequence ID" value="NZ_QAON01000008.1"/>
</dbReference>
<comment type="caution">
    <text evidence="3">The sequence shown here is derived from an EMBL/GenBank/DDBJ whole genome shotgun (WGS) entry which is preliminary data.</text>
</comment>
<dbReference type="SUPFAM" id="SSF53474">
    <property type="entry name" value="alpha/beta-Hydrolases"/>
    <property type="match status" value="1"/>
</dbReference>
<dbReference type="InterPro" id="IPR029058">
    <property type="entry name" value="AB_hydrolase_fold"/>
</dbReference>
<evidence type="ECO:0000313" key="3">
    <source>
        <dbReference type="EMBL" id="PTQ89150.1"/>
    </source>
</evidence>
<dbReference type="OrthoDB" id="9805123at2"/>
<accession>A0A2T5IYR5</accession>
<feature type="domain" description="Serine aminopeptidase S33" evidence="2">
    <location>
        <begin position="41"/>
        <end position="273"/>
    </location>
</feature>
<dbReference type="Pfam" id="PF12146">
    <property type="entry name" value="Hydrolase_4"/>
    <property type="match status" value="1"/>
</dbReference>
<dbReference type="EMBL" id="QAON01000008">
    <property type="protein sequence ID" value="PTQ89150.1"/>
    <property type="molecule type" value="Genomic_DNA"/>
</dbReference>
<protein>
    <submittedName>
        <fullName evidence="3">Fermentation-respiration switch protein FrsA (DUF1100 family)</fullName>
    </submittedName>
</protein>
<name>A0A2T5IYR5_9GAMM</name>
<dbReference type="Gene3D" id="3.40.50.1820">
    <property type="entry name" value="alpha/beta hydrolase"/>
    <property type="match status" value="1"/>
</dbReference>
<keyword evidence="4" id="KW-1185">Reference proteome</keyword>
<keyword evidence="1" id="KW-0378">Hydrolase</keyword>
<dbReference type="Proteomes" id="UP000244223">
    <property type="component" value="Unassembled WGS sequence"/>
</dbReference>
<gene>
    <name evidence="3" type="ORF">C8N29_10831</name>
</gene>
<evidence type="ECO:0000259" key="2">
    <source>
        <dbReference type="Pfam" id="PF12146"/>
    </source>
</evidence>
<organism evidence="3 4">
    <name type="scientific">Agitococcus lubricus</name>
    <dbReference type="NCBI Taxonomy" id="1077255"/>
    <lineage>
        <taxon>Bacteria</taxon>
        <taxon>Pseudomonadati</taxon>
        <taxon>Pseudomonadota</taxon>
        <taxon>Gammaproteobacteria</taxon>
        <taxon>Moraxellales</taxon>
        <taxon>Moraxellaceae</taxon>
        <taxon>Agitococcus</taxon>
    </lineage>
</organism>